<dbReference type="RefSeq" id="WP_068557400.1">
    <property type="nucleotide sequence ID" value="NZ_LOEE01000059.1"/>
</dbReference>
<dbReference type="Proteomes" id="UP000070456">
    <property type="component" value="Unassembled WGS sequence"/>
</dbReference>
<organism evidence="2 3">
    <name type="scientific">Thermotalea metallivorans</name>
    <dbReference type="NCBI Taxonomy" id="520762"/>
    <lineage>
        <taxon>Bacteria</taxon>
        <taxon>Bacillati</taxon>
        <taxon>Bacillota</taxon>
        <taxon>Clostridia</taxon>
        <taxon>Peptostreptococcales</taxon>
        <taxon>Thermotaleaceae</taxon>
        <taxon>Thermotalea</taxon>
    </lineage>
</organism>
<dbReference type="Gene3D" id="3.40.50.11900">
    <property type="match status" value="1"/>
</dbReference>
<reference evidence="2 3" key="1">
    <citation type="submission" date="2015-12" db="EMBL/GenBank/DDBJ databases">
        <title>Draft genome sequence of the thermoanaerobe Thermotalea metallivorans, an isolate from the runoff channel of the Great Artesian Basin, Australia.</title>
        <authorList>
            <person name="Patel B.K."/>
        </authorList>
    </citation>
    <scope>NUCLEOTIDE SEQUENCE [LARGE SCALE GENOMIC DNA]</scope>
    <source>
        <strain evidence="2 3">B2-1</strain>
    </source>
</reference>
<dbReference type="InterPro" id="IPR018709">
    <property type="entry name" value="CoA_activase_DUF2229"/>
</dbReference>
<dbReference type="PANTHER" id="PTHR32329">
    <property type="entry name" value="BIFUNCTIONAL PROTEIN [INCLUDES 2-HYDROXYACYL-COA DEHYDRATASE (N-TER) AND ITS ACTIVATOR DOMAIN (C_TERM)-RELATED"/>
    <property type="match status" value="1"/>
</dbReference>
<evidence type="ECO:0000259" key="1">
    <source>
        <dbReference type="Pfam" id="PF09989"/>
    </source>
</evidence>
<feature type="domain" description="DUF2229" evidence="1">
    <location>
        <begin position="4"/>
        <end position="222"/>
    </location>
</feature>
<name>A0A140L164_9FIRM</name>
<gene>
    <name evidence="2" type="ORF">AN619_24810</name>
</gene>
<accession>A0A140L164</accession>
<dbReference type="InterPro" id="IPR051805">
    <property type="entry name" value="Dehydratase_Activator_Redct"/>
</dbReference>
<comment type="caution">
    <text evidence="2">The sequence shown here is derived from an EMBL/GenBank/DDBJ whole genome shotgun (WGS) entry which is preliminary data.</text>
</comment>
<proteinExistence type="predicted"/>
<evidence type="ECO:0000313" key="2">
    <source>
        <dbReference type="EMBL" id="KXG74289.1"/>
    </source>
</evidence>
<dbReference type="AlphaFoldDB" id="A0A140L164"/>
<dbReference type="OrthoDB" id="9780120at2"/>
<keyword evidence="3" id="KW-1185">Reference proteome</keyword>
<protein>
    <recommendedName>
        <fullName evidence="1">DUF2229 domain-containing protein</fullName>
    </recommendedName>
</protein>
<dbReference type="EMBL" id="LOEE01000059">
    <property type="protein sequence ID" value="KXG74289.1"/>
    <property type="molecule type" value="Genomic_DNA"/>
</dbReference>
<evidence type="ECO:0000313" key="3">
    <source>
        <dbReference type="Proteomes" id="UP000070456"/>
    </source>
</evidence>
<dbReference type="PANTHER" id="PTHR32329:SF2">
    <property type="entry name" value="BIFUNCTIONAL PROTEIN [INCLUDES 2-HYDROXYACYL-COA DEHYDRATASE (N-TER) AND ITS ACTIVATOR DOMAIN (C_TERM)"/>
    <property type="match status" value="1"/>
</dbReference>
<sequence length="338" mass="39408">MTARVGIPRGLLYYYYGPLWTKFFKCLDAEVIISAPTNKKIVEMGVKNTVDEACLPVKVYHGHVMDLVDRKVDYIFLPRLMSVYRNEYICPKFCGLPEMVNHSIKKLPIMIQPTIDFRKSKKDLSKIVWEVGSYFTKDIRKIEGAFQEALKNYYRYKEALGKGWLPIDMLKGDRDQSMHQNICHRDKVALLGHPYNLYDAYISMNIIEKLRSHQLDVLTPECMDKIVINQKAATMDKKMFWSFGRKIIGTALHVMEQEEVRGIIYLSSFGCGLDSVIADIVERRIRRHSNKPFALLTLDEHTGEAGMDTRIEAFVDMIKWRRNHENYFSTHGQYIHTH</sequence>
<dbReference type="STRING" id="520762.AN619_24810"/>
<dbReference type="PATRIC" id="fig|520762.4.peg.2754"/>
<dbReference type="Pfam" id="PF09989">
    <property type="entry name" value="DUF2229"/>
    <property type="match status" value="1"/>
</dbReference>